<keyword evidence="13" id="KW-1185">Reference proteome</keyword>
<comment type="catalytic activity">
    <reaction evidence="9 10">
        <text>nicotinate beta-D-ribonucleotide + ATP + H(+) = deamido-NAD(+) + diphosphate</text>
        <dbReference type="Rhea" id="RHEA:22860"/>
        <dbReference type="ChEBI" id="CHEBI:15378"/>
        <dbReference type="ChEBI" id="CHEBI:30616"/>
        <dbReference type="ChEBI" id="CHEBI:33019"/>
        <dbReference type="ChEBI" id="CHEBI:57502"/>
        <dbReference type="ChEBI" id="CHEBI:58437"/>
        <dbReference type="EC" id="2.7.7.18"/>
    </reaction>
</comment>
<evidence type="ECO:0000313" key="13">
    <source>
        <dbReference type="Proteomes" id="UP000317863"/>
    </source>
</evidence>
<dbReference type="NCBIfam" id="NF000840">
    <property type="entry name" value="PRK00071.1-3"/>
    <property type="match status" value="1"/>
</dbReference>
<reference evidence="12 13" key="1">
    <citation type="submission" date="2019-02" db="EMBL/GenBank/DDBJ databases">
        <title>Peptostreptococcaceae bacterium ZHW00191 nov., a new bacterium isolated from the human gut.</title>
        <authorList>
            <person name="Zhou H.-W."/>
            <person name="Chen X.-J."/>
        </authorList>
    </citation>
    <scope>NUCLEOTIDE SEQUENCE [LARGE SCALE GENOMIC DNA]</scope>
    <source>
        <strain evidence="12 13">ZHW00191</strain>
    </source>
</reference>
<accession>A0A544QY81</accession>
<dbReference type="Proteomes" id="UP000317863">
    <property type="component" value="Unassembled WGS sequence"/>
</dbReference>
<dbReference type="GO" id="GO:0004515">
    <property type="term" value="F:nicotinate-nucleotide adenylyltransferase activity"/>
    <property type="evidence" value="ECO:0007669"/>
    <property type="project" value="UniProtKB-UniRule"/>
</dbReference>
<dbReference type="SUPFAM" id="SSF52374">
    <property type="entry name" value="Nucleotidylyl transferase"/>
    <property type="match status" value="1"/>
</dbReference>
<name>A0A544QY81_9FIRM</name>
<evidence type="ECO:0000256" key="8">
    <source>
        <dbReference type="ARBA" id="ARBA00023027"/>
    </source>
</evidence>
<dbReference type="Pfam" id="PF01467">
    <property type="entry name" value="CTP_transf_like"/>
    <property type="match status" value="1"/>
</dbReference>
<evidence type="ECO:0000259" key="11">
    <source>
        <dbReference type="Pfam" id="PF01467"/>
    </source>
</evidence>
<dbReference type="GO" id="GO:0009435">
    <property type="term" value="P:NAD+ biosynthetic process"/>
    <property type="evidence" value="ECO:0007669"/>
    <property type="project" value="UniProtKB-UniRule"/>
</dbReference>
<protein>
    <recommendedName>
        <fullName evidence="10">Probable nicotinate-nucleotide adenylyltransferase</fullName>
        <ecNumber evidence="10">2.7.7.18</ecNumber>
    </recommendedName>
    <alternativeName>
        <fullName evidence="10">Deamido-NAD(+) diphosphorylase</fullName>
    </alternativeName>
    <alternativeName>
        <fullName evidence="10">Deamido-NAD(+) pyrophosphorylase</fullName>
    </alternativeName>
    <alternativeName>
        <fullName evidence="10">Nicotinate mononucleotide adenylyltransferase</fullName>
        <shortName evidence="10">NaMN adenylyltransferase</shortName>
    </alternativeName>
</protein>
<dbReference type="CDD" id="cd02165">
    <property type="entry name" value="NMNAT"/>
    <property type="match status" value="1"/>
</dbReference>
<evidence type="ECO:0000256" key="4">
    <source>
        <dbReference type="ARBA" id="ARBA00022679"/>
    </source>
</evidence>
<keyword evidence="3 10" id="KW-0662">Pyridine nucleotide biosynthesis</keyword>
<dbReference type="AlphaFoldDB" id="A0A544QY81"/>
<comment type="caution">
    <text evidence="12">The sequence shown here is derived from an EMBL/GenBank/DDBJ whole genome shotgun (WGS) entry which is preliminary data.</text>
</comment>
<keyword evidence="6 10" id="KW-0547">Nucleotide-binding</keyword>
<dbReference type="InterPro" id="IPR014729">
    <property type="entry name" value="Rossmann-like_a/b/a_fold"/>
</dbReference>
<feature type="domain" description="Cytidyltransferase-like" evidence="11">
    <location>
        <begin position="32"/>
        <end position="198"/>
    </location>
</feature>
<evidence type="ECO:0000256" key="9">
    <source>
        <dbReference type="ARBA" id="ARBA00048721"/>
    </source>
</evidence>
<dbReference type="PANTHER" id="PTHR39321">
    <property type="entry name" value="NICOTINATE-NUCLEOTIDE ADENYLYLTRANSFERASE-RELATED"/>
    <property type="match status" value="1"/>
</dbReference>
<evidence type="ECO:0000256" key="7">
    <source>
        <dbReference type="ARBA" id="ARBA00022840"/>
    </source>
</evidence>
<evidence type="ECO:0000256" key="1">
    <source>
        <dbReference type="ARBA" id="ARBA00002324"/>
    </source>
</evidence>
<comment type="function">
    <text evidence="1 10">Catalyzes the reversible adenylation of nicotinate mononucleotide (NaMN) to nicotinic acid adenine dinucleotide (NaAD).</text>
</comment>
<evidence type="ECO:0000313" key="12">
    <source>
        <dbReference type="EMBL" id="TQQ85650.1"/>
    </source>
</evidence>
<dbReference type="Gene3D" id="3.40.50.620">
    <property type="entry name" value="HUPs"/>
    <property type="match status" value="1"/>
</dbReference>
<comment type="similarity">
    <text evidence="10">Belongs to the NadD family.</text>
</comment>
<dbReference type="OrthoDB" id="5295945at2"/>
<keyword evidence="8 10" id="KW-0520">NAD</keyword>
<dbReference type="EC" id="2.7.7.18" evidence="10"/>
<sequence length="232" mass="26648">MGIEEAVAAASKKNSIKKKQLLEENKPLKIGILGGTFDPIHYAHLATAEFIRDKYKIDKILFIPTGNPPHKLGIKTDKYDRYNMVLLATRSNDNFITLDLEVERHKSTYTVDTLKDLKKIYPKAELYFITGADAICEVETWKDVEDNFRLATFIAATRPGISLLKAQEKIEQLEKRYGTKIISVYVPSLDISSTYIREQLEDGKTVKYLIPEEVDLYLKENNLYRMEHGDEI</sequence>
<dbReference type="NCBIfam" id="TIGR00482">
    <property type="entry name" value="nicotinate (nicotinamide) nucleotide adenylyltransferase"/>
    <property type="match status" value="1"/>
</dbReference>
<dbReference type="HAMAP" id="MF_00244">
    <property type="entry name" value="NaMN_adenylyltr"/>
    <property type="match status" value="1"/>
</dbReference>
<proteinExistence type="inferred from homology"/>
<evidence type="ECO:0000256" key="2">
    <source>
        <dbReference type="ARBA" id="ARBA00005019"/>
    </source>
</evidence>
<dbReference type="EMBL" id="SGJB01000001">
    <property type="protein sequence ID" value="TQQ85650.1"/>
    <property type="molecule type" value="Genomic_DNA"/>
</dbReference>
<organism evidence="12 13">
    <name type="scientific">Peptacetobacter hominis</name>
    <dbReference type="NCBI Taxonomy" id="2743610"/>
    <lineage>
        <taxon>Bacteria</taxon>
        <taxon>Bacillati</taxon>
        <taxon>Bacillota</taxon>
        <taxon>Clostridia</taxon>
        <taxon>Peptostreptococcales</taxon>
        <taxon>Peptostreptococcaceae</taxon>
        <taxon>Peptacetobacter</taxon>
    </lineage>
</organism>
<keyword evidence="5 10" id="KW-0548">Nucleotidyltransferase</keyword>
<dbReference type="GO" id="GO:0005524">
    <property type="term" value="F:ATP binding"/>
    <property type="evidence" value="ECO:0007669"/>
    <property type="project" value="UniProtKB-KW"/>
</dbReference>
<dbReference type="InterPro" id="IPR004821">
    <property type="entry name" value="Cyt_trans-like"/>
</dbReference>
<dbReference type="PANTHER" id="PTHR39321:SF3">
    <property type="entry name" value="PHOSPHOPANTETHEINE ADENYLYLTRANSFERASE"/>
    <property type="match status" value="1"/>
</dbReference>
<dbReference type="InterPro" id="IPR005248">
    <property type="entry name" value="NadD/NMNAT"/>
</dbReference>
<evidence type="ECO:0000256" key="5">
    <source>
        <dbReference type="ARBA" id="ARBA00022695"/>
    </source>
</evidence>
<dbReference type="RefSeq" id="WP_142534881.1">
    <property type="nucleotide sequence ID" value="NZ_SGJB01000001.1"/>
</dbReference>
<evidence type="ECO:0000256" key="6">
    <source>
        <dbReference type="ARBA" id="ARBA00022741"/>
    </source>
</evidence>
<comment type="pathway">
    <text evidence="2 10">Cofactor biosynthesis; NAD(+) biosynthesis; deamido-NAD(+) from nicotinate D-ribonucleotide: step 1/1.</text>
</comment>
<gene>
    <name evidence="10" type="primary">nadD</name>
    <name evidence="12" type="ORF">EXD82_00080</name>
</gene>
<keyword evidence="4 10" id="KW-0808">Transferase</keyword>
<evidence type="ECO:0000256" key="10">
    <source>
        <dbReference type="HAMAP-Rule" id="MF_00244"/>
    </source>
</evidence>
<dbReference type="UniPathway" id="UPA00253">
    <property type="reaction ID" value="UER00332"/>
</dbReference>
<keyword evidence="7 10" id="KW-0067">ATP-binding</keyword>
<evidence type="ECO:0000256" key="3">
    <source>
        <dbReference type="ARBA" id="ARBA00022642"/>
    </source>
</evidence>